<dbReference type="SUPFAM" id="SSF49899">
    <property type="entry name" value="Concanavalin A-like lectins/glucanases"/>
    <property type="match status" value="1"/>
</dbReference>
<reference evidence="8 9" key="1">
    <citation type="journal article" date="2015" name="Environ. Microbiol.">
        <title>Metagenome sequence of Elaphomyces granulatus from sporocarp tissue reveals Ascomycota ectomycorrhizal fingerprints of genome expansion and a Proteobacteria-rich microbiome.</title>
        <authorList>
            <person name="Quandt C.A."/>
            <person name="Kohler A."/>
            <person name="Hesse C.N."/>
            <person name="Sharpton T.J."/>
            <person name="Martin F."/>
            <person name="Spatafora J.W."/>
        </authorList>
    </citation>
    <scope>NUCLEOTIDE SEQUENCE [LARGE SCALE GENOMIC DNA]</scope>
    <source>
        <strain evidence="8 9">OSC145934</strain>
    </source>
</reference>
<keyword evidence="2" id="KW-0732">Signal</keyword>
<dbReference type="SUPFAM" id="SSF75005">
    <property type="entry name" value="Arabinanase/levansucrase/invertase"/>
    <property type="match status" value="1"/>
</dbReference>
<sequence length="721" mass="80815">MTEAVPNGFVLEEPSFQAHKIPFVTSNDSRKTLSFGESNLRGRLDFSLDFVRWRPSFHLVAPYGWLNDPCGPGYDPLTRKYHLAFQWNPNGNDWGGISWGHATSSDLVSWKTSPVPCLTPSTPYDHCGVFTGCFRPTNIDGKQDGALTYIYTSVDRLPIHYTLPYVRGSETLSIAVSHDEGETWERQPCNPILPGSPSHLKVTGWRDPFIASRSPHLSLTSGDSSTDALHGFISGGIAEQTPTVFAYRINASDLSDWRYIGPLIDVGLNLRPSRWSGDFGVNWEVVNFMTLTDNDGTSRHFVIMGTEGCLPQSNASDAQTECQGIAKDKRIPRSQLWMSVISRESPKDLRNGSLSNEPLMQFAFAGIFDHGCLYACNSFWDPISGQRVVFGWITEEDLSDNLRHRQNWSGLISLPRITRLTTMHKVKRARSTCDLGCITSIEATSDCDGTYTVRTLGIFPDPRLEILRTRAHKTDLPSRTEITLRQSDKVITTFDHDQHEPSLPLTTSRWELKVEIVVGRHCSRVGLAIGHDPDFNWQTILYWDPVQETFYVERPQITFPITDDMCLGIGEDPAASSKQLSRRVNHAPEVAPHTLFTFRSTVAKSRTNVEEIGVEEDEEEEPLRIHAFYDTSVLEVFVNDRTAISTRIFIPDSLPPWTEKGSNNGNEHRTDDASTAPTRRCYGVRFFARGSLSPATDNASKPSIATVNRATVWDGLELPET</sequence>
<feature type="domain" description="Glycosyl hydrolase family 32 C-terminal" evidence="7">
    <location>
        <begin position="484"/>
        <end position="652"/>
    </location>
</feature>
<dbReference type="SMART" id="SM00640">
    <property type="entry name" value="Glyco_32"/>
    <property type="match status" value="1"/>
</dbReference>
<evidence type="ECO:0000313" key="8">
    <source>
        <dbReference type="EMBL" id="OXV05191.1"/>
    </source>
</evidence>
<keyword evidence="4 5" id="KW-0326">Glycosidase</keyword>
<dbReference type="InterPro" id="IPR001362">
    <property type="entry name" value="Glyco_hydro_32"/>
</dbReference>
<feature type="domain" description="Glycosyl hydrolase family 32 N-terminal" evidence="6">
    <location>
        <begin position="58"/>
        <end position="422"/>
    </location>
</feature>
<dbReference type="GO" id="GO:0005987">
    <property type="term" value="P:sucrose catabolic process"/>
    <property type="evidence" value="ECO:0007669"/>
    <property type="project" value="TreeGrafter"/>
</dbReference>
<dbReference type="InterPro" id="IPR013148">
    <property type="entry name" value="Glyco_hydro_32_N"/>
</dbReference>
<dbReference type="InterPro" id="IPR013189">
    <property type="entry name" value="Glyco_hydro_32_C"/>
</dbReference>
<evidence type="ECO:0000313" key="9">
    <source>
        <dbReference type="Proteomes" id="UP000243515"/>
    </source>
</evidence>
<dbReference type="InterPro" id="IPR023296">
    <property type="entry name" value="Glyco_hydro_beta-prop_sf"/>
</dbReference>
<name>A0A232LM08_9EURO</name>
<dbReference type="AlphaFoldDB" id="A0A232LM08"/>
<dbReference type="Proteomes" id="UP000243515">
    <property type="component" value="Unassembled WGS sequence"/>
</dbReference>
<dbReference type="InterPro" id="IPR013320">
    <property type="entry name" value="ConA-like_dom_sf"/>
</dbReference>
<keyword evidence="3 5" id="KW-0378">Hydrolase</keyword>
<protein>
    <recommendedName>
        <fullName evidence="10">Glycosyl hydrolase family 32 N-terminal domain-containing protein</fullName>
    </recommendedName>
</protein>
<evidence type="ECO:0000259" key="6">
    <source>
        <dbReference type="Pfam" id="PF00251"/>
    </source>
</evidence>
<proteinExistence type="inferred from homology"/>
<comment type="caution">
    <text evidence="8">The sequence shown here is derived from an EMBL/GenBank/DDBJ whole genome shotgun (WGS) entry which is preliminary data.</text>
</comment>
<dbReference type="OrthoDB" id="202537at2759"/>
<accession>A0A232LM08</accession>
<keyword evidence="9" id="KW-1185">Reference proteome</keyword>
<evidence type="ECO:0000256" key="5">
    <source>
        <dbReference type="RuleBase" id="RU362110"/>
    </source>
</evidence>
<evidence type="ECO:0000256" key="1">
    <source>
        <dbReference type="ARBA" id="ARBA00009902"/>
    </source>
</evidence>
<dbReference type="Pfam" id="PF00251">
    <property type="entry name" value="Glyco_hydro_32N"/>
    <property type="match status" value="1"/>
</dbReference>
<dbReference type="Gene3D" id="2.115.10.20">
    <property type="entry name" value="Glycosyl hydrolase domain, family 43"/>
    <property type="match status" value="1"/>
</dbReference>
<evidence type="ECO:0000256" key="3">
    <source>
        <dbReference type="ARBA" id="ARBA00022801"/>
    </source>
</evidence>
<dbReference type="PANTHER" id="PTHR42800">
    <property type="entry name" value="EXOINULINASE INUD (AFU_ORTHOLOGUE AFUA_5G00480)"/>
    <property type="match status" value="1"/>
</dbReference>
<evidence type="ECO:0000256" key="4">
    <source>
        <dbReference type="ARBA" id="ARBA00023295"/>
    </source>
</evidence>
<dbReference type="Gene3D" id="2.60.120.560">
    <property type="entry name" value="Exo-inulinase, domain 1"/>
    <property type="match status" value="1"/>
</dbReference>
<dbReference type="Pfam" id="PF08244">
    <property type="entry name" value="Glyco_hydro_32C"/>
    <property type="match status" value="1"/>
</dbReference>
<gene>
    <name evidence="8" type="ORF">Egran_07041</name>
</gene>
<evidence type="ECO:0008006" key="10">
    <source>
        <dbReference type="Google" id="ProtNLM"/>
    </source>
</evidence>
<dbReference type="GO" id="GO:0005737">
    <property type="term" value="C:cytoplasm"/>
    <property type="evidence" value="ECO:0007669"/>
    <property type="project" value="TreeGrafter"/>
</dbReference>
<dbReference type="CDD" id="cd18621">
    <property type="entry name" value="GH32_XdINV-like"/>
    <property type="match status" value="1"/>
</dbReference>
<dbReference type="EMBL" id="NPHW01007434">
    <property type="protein sequence ID" value="OXV05191.1"/>
    <property type="molecule type" value="Genomic_DNA"/>
</dbReference>
<dbReference type="FunFam" id="2.115.10.20:FF:000011">
    <property type="entry name" value="Glycosyl hydrolases family 32 superfamily"/>
    <property type="match status" value="1"/>
</dbReference>
<evidence type="ECO:0000256" key="2">
    <source>
        <dbReference type="ARBA" id="ARBA00022729"/>
    </source>
</evidence>
<organism evidence="8 9">
    <name type="scientific">Elaphomyces granulatus</name>
    <dbReference type="NCBI Taxonomy" id="519963"/>
    <lineage>
        <taxon>Eukaryota</taxon>
        <taxon>Fungi</taxon>
        <taxon>Dikarya</taxon>
        <taxon>Ascomycota</taxon>
        <taxon>Pezizomycotina</taxon>
        <taxon>Eurotiomycetes</taxon>
        <taxon>Eurotiomycetidae</taxon>
        <taxon>Eurotiales</taxon>
        <taxon>Elaphomycetaceae</taxon>
        <taxon>Elaphomyces</taxon>
    </lineage>
</organism>
<evidence type="ECO:0000259" key="7">
    <source>
        <dbReference type="Pfam" id="PF08244"/>
    </source>
</evidence>
<dbReference type="GO" id="GO:0004575">
    <property type="term" value="F:sucrose alpha-glucosidase activity"/>
    <property type="evidence" value="ECO:0007669"/>
    <property type="project" value="TreeGrafter"/>
</dbReference>
<dbReference type="PANTHER" id="PTHR42800:SF3">
    <property type="entry name" value="GLYCOSYL HYDROLASE FAMILY 32 N-TERMINAL DOMAIN-CONTAINING PROTEIN"/>
    <property type="match status" value="1"/>
</dbReference>
<comment type="similarity">
    <text evidence="1 5">Belongs to the glycosyl hydrolase 32 family.</text>
</comment>